<dbReference type="AlphaFoldDB" id="A0A0C3CAE3"/>
<reference evidence="3" key="2">
    <citation type="submission" date="2015-01" db="EMBL/GenBank/DDBJ databases">
        <title>Evolutionary Origins and Diversification of the Mycorrhizal Mutualists.</title>
        <authorList>
            <consortium name="DOE Joint Genome Institute"/>
            <consortium name="Mycorrhizal Genomics Consortium"/>
            <person name="Kohler A."/>
            <person name="Kuo A."/>
            <person name="Nagy L.G."/>
            <person name="Floudas D."/>
            <person name="Copeland A."/>
            <person name="Barry K.W."/>
            <person name="Cichocki N."/>
            <person name="Veneault-Fourrey C."/>
            <person name="LaButti K."/>
            <person name="Lindquist E.A."/>
            <person name="Lipzen A."/>
            <person name="Lundell T."/>
            <person name="Morin E."/>
            <person name="Murat C."/>
            <person name="Riley R."/>
            <person name="Ohm R."/>
            <person name="Sun H."/>
            <person name="Tunlid A."/>
            <person name="Henrissat B."/>
            <person name="Grigoriev I.V."/>
            <person name="Hibbett D.S."/>
            <person name="Martin F."/>
        </authorList>
    </citation>
    <scope>NUCLEOTIDE SEQUENCE [LARGE SCALE GENOMIC DNA]</scope>
    <source>
        <strain evidence="3">Zn</strain>
    </source>
</reference>
<name>A0A0C3CAE3_OIDMZ</name>
<sequence>MKPKNTKGEKSAFVGPGQRLGDGKVVGRKKTQPTEDNDDYILPKDDSEDDNDSSVSTSGAEEAEEEDLNYLKVQNLDGTYIKVQNGDMAEESEENEDEIIRKVKGDLVFESIARRGASRLAMVILAYQEDDPHSKVYDFSDSALDTIDPKATAKFIECKNGAYKQVQSRSGSLTYVPLKADELGQAEDCDCIVCAARRRNVSTISFPAKSTRSGKIRGIEKYGPGRTLG</sequence>
<keyword evidence="3" id="KW-1185">Reference proteome</keyword>
<dbReference type="HOGENOM" id="CLU_1210160_0_0_1"/>
<feature type="region of interest" description="Disordered" evidence="1">
    <location>
        <begin position="1"/>
        <end position="69"/>
    </location>
</feature>
<organism evidence="2 3">
    <name type="scientific">Oidiodendron maius (strain Zn)</name>
    <dbReference type="NCBI Taxonomy" id="913774"/>
    <lineage>
        <taxon>Eukaryota</taxon>
        <taxon>Fungi</taxon>
        <taxon>Dikarya</taxon>
        <taxon>Ascomycota</taxon>
        <taxon>Pezizomycotina</taxon>
        <taxon>Leotiomycetes</taxon>
        <taxon>Leotiomycetes incertae sedis</taxon>
        <taxon>Myxotrichaceae</taxon>
        <taxon>Oidiodendron</taxon>
    </lineage>
</organism>
<reference evidence="2 3" key="1">
    <citation type="submission" date="2014-04" db="EMBL/GenBank/DDBJ databases">
        <authorList>
            <consortium name="DOE Joint Genome Institute"/>
            <person name="Kuo A."/>
            <person name="Martino E."/>
            <person name="Perotto S."/>
            <person name="Kohler A."/>
            <person name="Nagy L.G."/>
            <person name="Floudas D."/>
            <person name="Copeland A."/>
            <person name="Barry K.W."/>
            <person name="Cichocki N."/>
            <person name="Veneault-Fourrey C."/>
            <person name="LaButti K."/>
            <person name="Lindquist E.A."/>
            <person name="Lipzen A."/>
            <person name="Lundell T."/>
            <person name="Morin E."/>
            <person name="Murat C."/>
            <person name="Sun H."/>
            <person name="Tunlid A."/>
            <person name="Henrissat B."/>
            <person name="Grigoriev I.V."/>
            <person name="Hibbett D.S."/>
            <person name="Martin F."/>
            <person name="Nordberg H.P."/>
            <person name="Cantor M.N."/>
            <person name="Hua S.X."/>
        </authorList>
    </citation>
    <scope>NUCLEOTIDE SEQUENCE [LARGE SCALE GENOMIC DNA]</scope>
    <source>
        <strain evidence="2 3">Zn</strain>
    </source>
</reference>
<evidence type="ECO:0000313" key="2">
    <source>
        <dbReference type="EMBL" id="KIM95908.1"/>
    </source>
</evidence>
<protein>
    <submittedName>
        <fullName evidence="2">Uncharacterized protein</fullName>
    </submittedName>
</protein>
<accession>A0A0C3CAE3</accession>
<evidence type="ECO:0000256" key="1">
    <source>
        <dbReference type="SAM" id="MobiDB-lite"/>
    </source>
</evidence>
<feature type="compositionally biased region" description="Basic and acidic residues" evidence="1">
    <location>
        <begin position="1"/>
        <end position="10"/>
    </location>
</feature>
<dbReference type="EMBL" id="KN832885">
    <property type="protein sequence ID" value="KIM95908.1"/>
    <property type="molecule type" value="Genomic_DNA"/>
</dbReference>
<proteinExistence type="predicted"/>
<dbReference type="InParanoid" id="A0A0C3CAE3"/>
<dbReference type="Proteomes" id="UP000054321">
    <property type="component" value="Unassembled WGS sequence"/>
</dbReference>
<evidence type="ECO:0000313" key="3">
    <source>
        <dbReference type="Proteomes" id="UP000054321"/>
    </source>
</evidence>
<gene>
    <name evidence="2" type="ORF">OIDMADRAFT_183378</name>
</gene>